<accession>A0A8J5XKN0</accession>
<dbReference type="OMA" id="WPEPVIQ"/>
<evidence type="ECO:0000256" key="1">
    <source>
        <dbReference type="ARBA" id="ARBA00022801"/>
    </source>
</evidence>
<keyword evidence="4" id="KW-1185">Reference proteome</keyword>
<dbReference type="Pfam" id="PF03959">
    <property type="entry name" value="FSH1"/>
    <property type="match status" value="1"/>
</dbReference>
<sequence>MSRLRVLCLHGYTQDAERFSRVLSLGLRPHVRDVAELVFVDAPHAARDPAGGRAWWHPELVSSGASKSWAYGGWEETLDFLRDVDRARGPFEGLLGFSQGAAVASSLAAHLTSPSAKPSVSFRFAILAGGFAYRGQGAGALFRHKPLRMPSLHLYGERDKLVKPTSSEELARLFDSPTVHIHPGGHSFPQTQPSLDIVAEFLRAQGEACAGTGGAG</sequence>
<dbReference type="Gene3D" id="3.40.50.1820">
    <property type="entry name" value="alpha/beta hydrolase"/>
    <property type="match status" value="1"/>
</dbReference>
<dbReference type="EMBL" id="JAGTXO010000012">
    <property type="protein sequence ID" value="KAG8464790.1"/>
    <property type="molecule type" value="Genomic_DNA"/>
</dbReference>
<protein>
    <recommendedName>
        <fullName evidence="2">Serine hydrolase domain-containing protein</fullName>
    </recommendedName>
</protein>
<keyword evidence="1" id="KW-0378">Hydrolase</keyword>
<dbReference type="PANTHER" id="PTHR48070:SF6">
    <property type="entry name" value="ESTERASE OVCA2"/>
    <property type="match status" value="1"/>
</dbReference>
<comment type="caution">
    <text evidence="3">The sequence shown here is derived from an EMBL/GenBank/DDBJ whole genome shotgun (WGS) entry which is preliminary data.</text>
</comment>
<name>A0A8J5XKN0_DIALT</name>
<evidence type="ECO:0000259" key="2">
    <source>
        <dbReference type="Pfam" id="PF03959"/>
    </source>
</evidence>
<dbReference type="GO" id="GO:0005737">
    <property type="term" value="C:cytoplasm"/>
    <property type="evidence" value="ECO:0007669"/>
    <property type="project" value="TreeGrafter"/>
</dbReference>
<dbReference type="GO" id="GO:0016787">
    <property type="term" value="F:hydrolase activity"/>
    <property type="evidence" value="ECO:0007669"/>
    <property type="project" value="UniProtKB-KW"/>
</dbReference>
<dbReference type="GO" id="GO:0005634">
    <property type="term" value="C:nucleus"/>
    <property type="evidence" value="ECO:0007669"/>
    <property type="project" value="TreeGrafter"/>
</dbReference>
<dbReference type="InterPro" id="IPR005645">
    <property type="entry name" value="FSH-like_dom"/>
</dbReference>
<dbReference type="InterPro" id="IPR050593">
    <property type="entry name" value="LovG"/>
</dbReference>
<proteinExistence type="predicted"/>
<organism evidence="3 4">
    <name type="scientific">Diacronema lutheri</name>
    <name type="common">Unicellular marine alga</name>
    <name type="synonym">Monochrysis lutheri</name>
    <dbReference type="NCBI Taxonomy" id="2081491"/>
    <lineage>
        <taxon>Eukaryota</taxon>
        <taxon>Haptista</taxon>
        <taxon>Haptophyta</taxon>
        <taxon>Pavlovophyceae</taxon>
        <taxon>Pavlovales</taxon>
        <taxon>Pavlovaceae</taxon>
        <taxon>Diacronema</taxon>
    </lineage>
</organism>
<dbReference type="AlphaFoldDB" id="A0A8J5XKN0"/>
<feature type="domain" description="Serine hydrolase" evidence="2">
    <location>
        <begin position="3"/>
        <end position="194"/>
    </location>
</feature>
<dbReference type="InterPro" id="IPR029058">
    <property type="entry name" value="AB_hydrolase_fold"/>
</dbReference>
<dbReference type="OrthoDB" id="414698at2759"/>
<evidence type="ECO:0000313" key="3">
    <source>
        <dbReference type="EMBL" id="KAG8464790.1"/>
    </source>
</evidence>
<evidence type="ECO:0000313" key="4">
    <source>
        <dbReference type="Proteomes" id="UP000751190"/>
    </source>
</evidence>
<dbReference type="PANTHER" id="PTHR48070">
    <property type="entry name" value="ESTERASE OVCA2"/>
    <property type="match status" value="1"/>
</dbReference>
<dbReference type="SUPFAM" id="SSF53474">
    <property type="entry name" value="alpha/beta-Hydrolases"/>
    <property type="match status" value="1"/>
</dbReference>
<gene>
    <name evidence="3" type="ORF">KFE25_010158</name>
</gene>
<dbReference type="Proteomes" id="UP000751190">
    <property type="component" value="Unassembled WGS sequence"/>
</dbReference>
<reference evidence="3" key="1">
    <citation type="submission" date="2021-05" db="EMBL/GenBank/DDBJ databases">
        <title>The genome of the haptophyte Pavlova lutheri (Diacronema luteri, Pavlovales) - a model for lipid biosynthesis in eukaryotic algae.</title>
        <authorList>
            <person name="Hulatt C.J."/>
            <person name="Posewitz M.C."/>
        </authorList>
    </citation>
    <scope>NUCLEOTIDE SEQUENCE</scope>
    <source>
        <strain evidence="3">NIVA-4/92</strain>
    </source>
</reference>